<keyword evidence="7" id="KW-1185">Reference proteome</keyword>
<evidence type="ECO:0000256" key="3">
    <source>
        <dbReference type="ARBA" id="ARBA00022843"/>
    </source>
</evidence>
<accession>A0AA36M1T1</accession>
<keyword evidence="4" id="KW-0539">Nucleus</keyword>
<dbReference type="AlphaFoldDB" id="A0AA36M1T1"/>
<name>A0AA36M1T1_CYLNA</name>
<dbReference type="GO" id="GO:0007129">
    <property type="term" value="P:homologous chromosome pairing at meiosis"/>
    <property type="evidence" value="ECO:0007669"/>
    <property type="project" value="TreeGrafter"/>
</dbReference>
<evidence type="ECO:0000313" key="7">
    <source>
        <dbReference type="Proteomes" id="UP001176961"/>
    </source>
</evidence>
<keyword evidence="2" id="KW-1017">Isopeptide bond</keyword>
<proteinExistence type="inferred from homology"/>
<gene>
    <name evidence="6" type="ORF">CYNAS_LOCUS6829</name>
</gene>
<sequence length="305" mass="34497">MMNFDVELLPPFIDLLLKRLDSTKKNAFAELLSHLSSSLQVDKLRPTRRGKIRHSLDDVVGEVFEKLTQFVVLGGETLEGDGASQESFITPPSDSPHSLGLFEVLLSIALLSLETCPLNVSNAIKQRFAQTQENVDILYQLFSEALKFKIYCERNMNTIISVAQQCLWSPKPDARKFGAKLFKELFVAIPKRREMTMRAMLTHAVQSDMESEAVLIELTTLIDESPEAVEPFIGLISEYFFVLERMSVDNVKRLFRAVFRLYAARPSTMSHKDNLITMIPLLLRSADNVQPIFGILAVLLRMETG</sequence>
<dbReference type="GO" id="GO:1990918">
    <property type="term" value="P:double-strand break repair involved in meiotic recombination"/>
    <property type="evidence" value="ECO:0007669"/>
    <property type="project" value="TreeGrafter"/>
</dbReference>
<reference evidence="6" key="1">
    <citation type="submission" date="2023-07" db="EMBL/GenBank/DDBJ databases">
        <authorList>
            <consortium name="CYATHOMIX"/>
        </authorList>
    </citation>
    <scope>NUCLEOTIDE SEQUENCE</scope>
    <source>
        <strain evidence="6">N/A</strain>
    </source>
</reference>
<dbReference type="GO" id="GO:0036297">
    <property type="term" value="P:interstrand cross-link repair"/>
    <property type="evidence" value="ECO:0007669"/>
    <property type="project" value="TreeGrafter"/>
</dbReference>
<evidence type="ECO:0000256" key="4">
    <source>
        <dbReference type="ARBA" id="ARBA00023242"/>
    </source>
</evidence>
<organism evidence="6 7">
    <name type="scientific">Cylicocyclus nassatus</name>
    <name type="common">Nematode worm</name>
    <dbReference type="NCBI Taxonomy" id="53992"/>
    <lineage>
        <taxon>Eukaryota</taxon>
        <taxon>Metazoa</taxon>
        <taxon>Ecdysozoa</taxon>
        <taxon>Nematoda</taxon>
        <taxon>Chromadorea</taxon>
        <taxon>Rhabditida</taxon>
        <taxon>Rhabditina</taxon>
        <taxon>Rhabditomorpha</taxon>
        <taxon>Strongyloidea</taxon>
        <taxon>Strongylidae</taxon>
        <taxon>Cylicocyclus</taxon>
    </lineage>
</organism>
<dbReference type="Proteomes" id="UP001176961">
    <property type="component" value="Unassembled WGS sequence"/>
</dbReference>
<dbReference type="GO" id="GO:0070182">
    <property type="term" value="F:DNA polymerase binding"/>
    <property type="evidence" value="ECO:0007669"/>
    <property type="project" value="TreeGrafter"/>
</dbReference>
<comment type="caution">
    <text evidence="6">The sequence shown here is derived from an EMBL/GenBank/DDBJ whole genome shotgun (WGS) entry which is preliminary data.</text>
</comment>
<evidence type="ECO:0000256" key="1">
    <source>
        <dbReference type="ARBA" id="ARBA00004123"/>
    </source>
</evidence>
<comment type="subcellular location">
    <subcellularLocation>
        <location evidence="1">Nucleus</location>
    </subcellularLocation>
</comment>
<dbReference type="PANTHER" id="PTHR32086:SF0">
    <property type="entry name" value="FANCONI ANEMIA GROUP D2 PROTEIN"/>
    <property type="match status" value="1"/>
</dbReference>
<dbReference type="InterPro" id="IPR029448">
    <property type="entry name" value="FANCD2"/>
</dbReference>
<dbReference type="GO" id="GO:0031573">
    <property type="term" value="P:mitotic intra-S DNA damage checkpoint signaling"/>
    <property type="evidence" value="ECO:0007669"/>
    <property type="project" value="TreeGrafter"/>
</dbReference>
<protein>
    <submittedName>
        <fullName evidence="6">Uncharacterized protein</fullName>
    </submittedName>
</protein>
<dbReference type="EMBL" id="CATQJL010000112">
    <property type="protein sequence ID" value="CAJ0594846.1"/>
    <property type="molecule type" value="Genomic_DNA"/>
</dbReference>
<evidence type="ECO:0000256" key="5">
    <source>
        <dbReference type="ARBA" id="ARBA00093456"/>
    </source>
</evidence>
<evidence type="ECO:0000256" key="2">
    <source>
        <dbReference type="ARBA" id="ARBA00022499"/>
    </source>
</evidence>
<keyword evidence="3" id="KW-0832">Ubl conjugation</keyword>
<dbReference type="GO" id="GO:0000793">
    <property type="term" value="C:condensed chromosome"/>
    <property type="evidence" value="ECO:0007669"/>
    <property type="project" value="TreeGrafter"/>
</dbReference>
<comment type="similarity">
    <text evidence="5">Belongs to the Fanconi anemia protein FANCD2 family.</text>
</comment>
<evidence type="ECO:0000313" key="6">
    <source>
        <dbReference type="EMBL" id="CAJ0594846.1"/>
    </source>
</evidence>
<dbReference type="GO" id="GO:0005634">
    <property type="term" value="C:nucleus"/>
    <property type="evidence" value="ECO:0007669"/>
    <property type="project" value="UniProtKB-SubCell"/>
</dbReference>
<dbReference type="PANTHER" id="PTHR32086">
    <property type="entry name" value="FANCONI ANEMIA GROUP D2 PROTEIN"/>
    <property type="match status" value="1"/>
</dbReference>